<evidence type="ECO:0008006" key="3">
    <source>
        <dbReference type="Google" id="ProtNLM"/>
    </source>
</evidence>
<organism evidence="1 2">
    <name type="scientific">Kribbella sancticallisti</name>
    <dbReference type="NCBI Taxonomy" id="460087"/>
    <lineage>
        <taxon>Bacteria</taxon>
        <taxon>Bacillati</taxon>
        <taxon>Actinomycetota</taxon>
        <taxon>Actinomycetes</taxon>
        <taxon>Propionibacteriales</taxon>
        <taxon>Kribbellaceae</taxon>
        <taxon>Kribbella</taxon>
    </lineage>
</organism>
<dbReference type="RefSeq" id="WP_344220745.1">
    <property type="nucleotide sequence ID" value="NZ_BAAAOS010000053.1"/>
</dbReference>
<reference evidence="2" key="1">
    <citation type="journal article" date="2019" name="Int. J. Syst. Evol. Microbiol.">
        <title>The Global Catalogue of Microorganisms (GCM) 10K type strain sequencing project: providing services to taxonomists for standard genome sequencing and annotation.</title>
        <authorList>
            <consortium name="The Broad Institute Genomics Platform"/>
            <consortium name="The Broad Institute Genome Sequencing Center for Infectious Disease"/>
            <person name="Wu L."/>
            <person name="Ma J."/>
        </authorList>
    </citation>
    <scope>NUCLEOTIDE SEQUENCE [LARGE SCALE GENOMIC DNA]</scope>
    <source>
        <strain evidence="2">JCM 14969</strain>
    </source>
</reference>
<proteinExistence type="predicted"/>
<keyword evidence="2" id="KW-1185">Reference proteome</keyword>
<dbReference type="EMBL" id="BAAAOS010000053">
    <property type="protein sequence ID" value="GAA1603490.1"/>
    <property type="molecule type" value="Genomic_DNA"/>
</dbReference>
<accession>A0ABP4Q7S1</accession>
<name>A0ABP4Q7S1_9ACTN</name>
<evidence type="ECO:0000313" key="1">
    <source>
        <dbReference type="EMBL" id="GAA1603490.1"/>
    </source>
</evidence>
<sequence>MTLTQELMQKIGTAVELGQNGERQAAREQLEVLWRDAGENAFARCTVAHYLADVQETTENELEWDLRALQAADELTDDQVDGLKVEALSPSLHLNLADDYRRLSRAAEAQQHLDLARGRLGVLADDAYGDLIRGAVDRVEVALEAGSVEPLPTNPSSRG</sequence>
<evidence type="ECO:0000313" key="2">
    <source>
        <dbReference type="Proteomes" id="UP001500393"/>
    </source>
</evidence>
<dbReference type="Proteomes" id="UP001500393">
    <property type="component" value="Unassembled WGS sequence"/>
</dbReference>
<protein>
    <recommendedName>
        <fullName evidence="3">DUF222 domain-containing protein</fullName>
    </recommendedName>
</protein>
<gene>
    <name evidence="1" type="ORF">GCM10009789_66880</name>
</gene>
<comment type="caution">
    <text evidence="1">The sequence shown here is derived from an EMBL/GenBank/DDBJ whole genome shotgun (WGS) entry which is preliminary data.</text>
</comment>